<sequence length="714" mass="77657">MREISLNGKQYKLVSGSAIAQEPINPFMARWAGAGGITYENFQQATPEEYFDFRKGIGKKRGLGSDNKLDWSEGIDFTTEGQAVLGSFVTTAGAFGVAPSKIFDFQSNTYAVGSSQISKWDATSSLWTSVDTSLATPLDTIVITDSTDEYALVCSSSDGVITTDGTTWTDSAWWVTPTGTVDPDTAWTNPSYANDDNTATYANAATANGHYLELTHAALWCDRVRFWVLLEGAGSSIDVDLYYESAWHNIHSGNVTEGAWVTKKNSAGLKSVTAMRIRTNDAATYGRIYEADFGCPIVGYMTEFANRLYCITTDGKGVSYSASKDIDTYGGFFQLTGNYGTVYDLFEGKLLADGTSAVYFTSTEGLFSVDTTNGIAYKQEVAYPTLTYSGHKGLYANAAVWVATGYGILKVPMSGDATFVGPDLGDGLPSGYQGYIYDMAFVNNWLIYCVNGGTTDKSSIIKRNTNYGGNLQVYTTSAANKPIACIHYSPSSLYTNGRLWFGEGTDVKYMMFPDITSNVKQVSTYEYVATSGYGSFPILRKVAGIPKTALNVGAITKSCSATDKIDVYYGLNGATTTTYLGSLISSPKPTTLTFNSGLGTVFYTIQFAVKLYRGGTATNSPELESLIFYYYPVPTRISSFTFDILATGDNAGTIFSEFETLLDTQTLVAFYPSGDTAKTSYNVKLTKMPSRSWWEDRGIHEGQFQCTAEEIIKD</sequence>
<proteinExistence type="predicted"/>
<accession>A0A6M3J7H7</accession>
<evidence type="ECO:0000313" key="2">
    <source>
        <dbReference type="EMBL" id="QJI04923.1"/>
    </source>
</evidence>
<dbReference type="AlphaFoldDB" id="A0A6M3J7H7"/>
<gene>
    <name evidence="2" type="ORF">MM415A00125_0016</name>
    <name evidence="1" type="ORF">MM415B00372_0031</name>
</gene>
<name>A0A6M3J7H7_9ZZZZ</name>
<protein>
    <submittedName>
        <fullName evidence="1">Uncharacterized protein</fullName>
    </submittedName>
</protein>
<dbReference type="EMBL" id="MT145192">
    <property type="protein sequence ID" value="QJI04923.1"/>
    <property type="molecule type" value="Genomic_DNA"/>
</dbReference>
<organism evidence="1">
    <name type="scientific">viral metagenome</name>
    <dbReference type="NCBI Taxonomy" id="1070528"/>
    <lineage>
        <taxon>unclassified sequences</taxon>
        <taxon>metagenomes</taxon>
        <taxon>organismal metagenomes</taxon>
    </lineage>
</organism>
<dbReference type="EMBL" id="MT141545">
    <property type="protein sequence ID" value="QJA65840.1"/>
    <property type="molecule type" value="Genomic_DNA"/>
</dbReference>
<reference evidence="1" key="1">
    <citation type="submission" date="2020-03" db="EMBL/GenBank/DDBJ databases">
        <title>The deep terrestrial virosphere.</title>
        <authorList>
            <person name="Holmfeldt K."/>
            <person name="Nilsson E."/>
            <person name="Simone D."/>
            <person name="Lopez-Fernandez M."/>
            <person name="Wu X."/>
            <person name="de Brujin I."/>
            <person name="Lundin D."/>
            <person name="Andersson A."/>
            <person name="Bertilsson S."/>
            <person name="Dopson M."/>
        </authorList>
    </citation>
    <scope>NUCLEOTIDE SEQUENCE</scope>
    <source>
        <strain evidence="2">MM415A00125</strain>
        <strain evidence="1">MM415B00372</strain>
    </source>
</reference>
<evidence type="ECO:0000313" key="1">
    <source>
        <dbReference type="EMBL" id="QJA65840.1"/>
    </source>
</evidence>